<protein>
    <recommendedName>
        <fullName evidence="3">DUF2507 domain-containing protein</fullName>
    </recommendedName>
</protein>
<dbReference type="Gene3D" id="3.30.1380.20">
    <property type="entry name" value="Trafficking protein particle complex subunit 3"/>
    <property type="match status" value="1"/>
</dbReference>
<evidence type="ECO:0000313" key="1">
    <source>
        <dbReference type="EMBL" id="KRK82129.1"/>
    </source>
</evidence>
<dbReference type="AlphaFoldDB" id="A0A0R1KN27"/>
<evidence type="ECO:0008006" key="3">
    <source>
        <dbReference type="Google" id="ProtNLM"/>
    </source>
</evidence>
<dbReference type="PATRIC" id="fig|1423788.3.peg.444"/>
<dbReference type="STRING" id="1423788.FC78_GL000431"/>
<sequence length="165" mass="18590">MNCLKKGVKAMAAKSNDLNKPKLTDTQDDKSENTLTENYFAVSVLRDFILPDLLDKDTVELLYWAGKNLSRQLILDMQSLPELFQKAGFGKLEITKQTKHSYIYTLTGPEVVQRFDTNNDDPEFSLETGIIAETVEKTIAAYCLGTYTVDSKAKSVSIKIQIDRN</sequence>
<gene>
    <name evidence="1" type="ORF">FC78_GL000431</name>
</gene>
<name>A0A0R1KN27_9LACO</name>
<dbReference type="Proteomes" id="UP000051515">
    <property type="component" value="Unassembled WGS sequence"/>
</dbReference>
<comment type="caution">
    <text evidence="1">The sequence shown here is derived from an EMBL/GenBank/DDBJ whole genome shotgun (WGS) entry which is preliminary data.</text>
</comment>
<dbReference type="InterPro" id="IPR024096">
    <property type="entry name" value="NO_sig/Golgi_transp_ligand-bd"/>
</dbReference>
<keyword evidence="2" id="KW-1185">Reference proteome</keyword>
<dbReference type="Pfam" id="PF10702">
    <property type="entry name" value="DUF2507"/>
    <property type="match status" value="1"/>
</dbReference>
<dbReference type="EMBL" id="AZDY01000041">
    <property type="protein sequence ID" value="KRK82129.1"/>
    <property type="molecule type" value="Genomic_DNA"/>
</dbReference>
<evidence type="ECO:0000313" key="2">
    <source>
        <dbReference type="Proteomes" id="UP000051515"/>
    </source>
</evidence>
<dbReference type="SUPFAM" id="SSF111126">
    <property type="entry name" value="Ligand-binding domain in the NO signalling and Golgi transport"/>
    <property type="match status" value="1"/>
</dbReference>
<accession>A0A0R1KN27</accession>
<proteinExistence type="predicted"/>
<dbReference type="InterPro" id="IPR019642">
    <property type="entry name" value="DUF2507"/>
</dbReference>
<reference evidence="1 2" key="1">
    <citation type="journal article" date="2015" name="Genome Announc.">
        <title>Expanding the biotechnology potential of lactobacilli through comparative genomics of 213 strains and associated genera.</title>
        <authorList>
            <person name="Sun Z."/>
            <person name="Harris H.M."/>
            <person name="McCann A."/>
            <person name="Guo C."/>
            <person name="Argimon S."/>
            <person name="Zhang W."/>
            <person name="Yang X."/>
            <person name="Jeffery I.B."/>
            <person name="Cooney J.C."/>
            <person name="Kagawa T.F."/>
            <person name="Liu W."/>
            <person name="Song Y."/>
            <person name="Salvetti E."/>
            <person name="Wrobel A."/>
            <person name="Rasinkangas P."/>
            <person name="Parkhill J."/>
            <person name="Rea M.C."/>
            <person name="O'Sullivan O."/>
            <person name="Ritari J."/>
            <person name="Douillard F.P."/>
            <person name="Paul Ross R."/>
            <person name="Yang R."/>
            <person name="Briner A.E."/>
            <person name="Felis G.E."/>
            <person name="de Vos W.M."/>
            <person name="Barrangou R."/>
            <person name="Klaenhammer T.R."/>
            <person name="Caufield P.W."/>
            <person name="Cui Y."/>
            <person name="Zhang H."/>
            <person name="O'Toole P.W."/>
        </authorList>
    </citation>
    <scope>NUCLEOTIDE SEQUENCE [LARGE SCALE GENOMIC DNA]</scope>
    <source>
        <strain evidence="1 2">DSM 19674</strain>
    </source>
</reference>
<organism evidence="1 2">
    <name type="scientific">Companilactobacillus bobalius DSM 19674</name>
    <dbReference type="NCBI Taxonomy" id="1423788"/>
    <lineage>
        <taxon>Bacteria</taxon>
        <taxon>Bacillati</taxon>
        <taxon>Bacillota</taxon>
        <taxon>Bacilli</taxon>
        <taxon>Lactobacillales</taxon>
        <taxon>Lactobacillaceae</taxon>
        <taxon>Companilactobacillus</taxon>
        <taxon>Companilactobacillus bobalius</taxon>
    </lineage>
</organism>